<proteinExistence type="inferred from homology"/>
<reference evidence="9 10" key="2">
    <citation type="journal article" date="2016" name="Environ. Microbiol. Rep.">
        <title>Metagenomic evidence for the presence of phototrophic Gemmatimonadetes bacteria in diverse environments.</title>
        <authorList>
            <person name="Zeng Y."/>
            <person name="Baumbach J."/>
            <person name="Barbosa E.G."/>
            <person name="Azevedo V."/>
            <person name="Zhang C."/>
            <person name="Koblizek M."/>
        </authorList>
    </citation>
    <scope>NUCLEOTIDE SEQUENCE [LARGE SCALE GENOMIC DNA]</scope>
    <source>
        <strain evidence="9 10">AP64</strain>
    </source>
</reference>
<dbReference type="GO" id="GO:0051539">
    <property type="term" value="F:4 iron, 4 sulfur cluster binding"/>
    <property type="evidence" value="ECO:0007669"/>
    <property type="project" value="TreeGrafter"/>
</dbReference>
<feature type="domain" description="MIP18 family-like" evidence="8">
    <location>
        <begin position="6"/>
        <end position="76"/>
    </location>
</feature>
<dbReference type="AlphaFoldDB" id="A0A143BK21"/>
<protein>
    <recommendedName>
        <fullName evidence="6">Iron-sulfur cluster carrier protein</fullName>
    </recommendedName>
</protein>
<evidence type="ECO:0000256" key="7">
    <source>
        <dbReference type="SAM" id="MobiDB-lite"/>
    </source>
</evidence>
<dbReference type="RefSeq" id="WP_043580654.1">
    <property type="nucleotide sequence ID" value="NZ_CP011454.1"/>
</dbReference>
<dbReference type="InterPro" id="IPR034904">
    <property type="entry name" value="FSCA_dom_sf"/>
</dbReference>
<comment type="function">
    <text evidence="6">Binds and transfers iron-sulfur (Fe-S) clusters to target apoproteins. Can hydrolyze ATP.</text>
</comment>
<evidence type="ECO:0000313" key="9">
    <source>
        <dbReference type="EMBL" id="AMW05379.1"/>
    </source>
</evidence>
<keyword evidence="3 6" id="KW-0067">ATP-binding</keyword>
<keyword evidence="1 6" id="KW-0479">Metal-binding</keyword>
<evidence type="ECO:0000256" key="3">
    <source>
        <dbReference type="ARBA" id="ARBA00022840"/>
    </source>
</evidence>
<evidence type="ECO:0000256" key="5">
    <source>
        <dbReference type="ARBA" id="ARBA00023014"/>
    </source>
</evidence>
<feature type="region of interest" description="Disordered" evidence="7">
    <location>
        <begin position="76"/>
        <end position="105"/>
    </location>
</feature>
<dbReference type="InterPro" id="IPR033756">
    <property type="entry name" value="YlxH/NBP35"/>
</dbReference>
<dbReference type="GO" id="GO:0005524">
    <property type="term" value="F:ATP binding"/>
    <property type="evidence" value="ECO:0007669"/>
    <property type="project" value="UniProtKB-UniRule"/>
</dbReference>
<dbReference type="InterPro" id="IPR027417">
    <property type="entry name" value="P-loop_NTPase"/>
</dbReference>
<comment type="subunit">
    <text evidence="6">Homodimer.</text>
</comment>
<evidence type="ECO:0000256" key="6">
    <source>
        <dbReference type="HAMAP-Rule" id="MF_02040"/>
    </source>
</evidence>
<dbReference type="Proteomes" id="UP000076404">
    <property type="component" value="Chromosome"/>
</dbReference>
<dbReference type="EMBL" id="CP011454">
    <property type="protein sequence ID" value="AMW05379.1"/>
    <property type="molecule type" value="Genomic_DNA"/>
</dbReference>
<dbReference type="eggNOG" id="COG0489">
    <property type="taxonomic scope" value="Bacteria"/>
</dbReference>
<reference evidence="9 10" key="1">
    <citation type="journal article" date="2014" name="Proc. Natl. Acad. Sci. U.S.A.">
        <title>Functional type 2 photosynthetic reaction centers found in the rare bacterial phylum Gemmatimonadetes.</title>
        <authorList>
            <person name="Zeng Y."/>
            <person name="Feng F."/>
            <person name="Medova H."/>
            <person name="Dean J."/>
            <person name="Koblizek M."/>
        </authorList>
    </citation>
    <scope>NUCLEOTIDE SEQUENCE [LARGE SCALE GENOMIC DNA]</scope>
    <source>
        <strain evidence="9 10">AP64</strain>
    </source>
</reference>
<dbReference type="Gene3D" id="3.30.300.130">
    <property type="entry name" value="Fe-S cluster assembly (FSCA)"/>
    <property type="match status" value="1"/>
</dbReference>
<evidence type="ECO:0000259" key="8">
    <source>
        <dbReference type="Pfam" id="PF01883"/>
    </source>
</evidence>
<gene>
    <name evidence="9" type="ORF">GEMMAAP_12345</name>
</gene>
<dbReference type="GO" id="GO:0140663">
    <property type="term" value="F:ATP-dependent FeS chaperone activity"/>
    <property type="evidence" value="ECO:0007669"/>
    <property type="project" value="InterPro"/>
</dbReference>
<dbReference type="PANTHER" id="PTHR42961:SF2">
    <property type="entry name" value="IRON-SULFUR PROTEIN NUBPL"/>
    <property type="match status" value="1"/>
</dbReference>
<dbReference type="SUPFAM" id="SSF117916">
    <property type="entry name" value="Fe-S cluster assembly (FSCA) domain-like"/>
    <property type="match status" value="1"/>
</dbReference>
<dbReference type="Pfam" id="PF10609">
    <property type="entry name" value="ParA"/>
    <property type="match status" value="1"/>
</dbReference>
<dbReference type="GO" id="GO:0016226">
    <property type="term" value="P:iron-sulfur cluster assembly"/>
    <property type="evidence" value="ECO:0007669"/>
    <property type="project" value="InterPro"/>
</dbReference>
<dbReference type="STRING" id="1379270.GEMMAAP_12345"/>
<dbReference type="CDD" id="cd02037">
    <property type="entry name" value="Mrp_NBP35"/>
    <property type="match status" value="1"/>
</dbReference>
<dbReference type="KEGG" id="gph:GEMMAAP_12345"/>
<evidence type="ECO:0000313" key="10">
    <source>
        <dbReference type="Proteomes" id="UP000076404"/>
    </source>
</evidence>
<dbReference type="Gene3D" id="3.40.50.300">
    <property type="entry name" value="P-loop containing nucleotide triphosphate hydrolases"/>
    <property type="match status" value="1"/>
</dbReference>
<dbReference type="GO" id="GO:0046872">
    <property type="term" value="F:metal ion binding"/>
    <property type="evidence" value="ECO:0007669"/>
    <property type="project" value="UniProtKB-KW"/>
</dbReference>
<organism evidence="9 10">
    <name type="scientific">Gemmatimonas phototrophica</name>
    <dbReference type="NCBI Taxonomy" id="1379270"/>
    <lineage>
        <taxon>Bacteria</taxon>
        <taxon>Pseudomonadati</taxon>
        <taxon>Gemmatimonadota</taxon>
        <taxon>Gemmatimonadia</taxon>
        <taxon>Gemmatimonadales</taxon>
        <taxon>Gemmatimonadaceae</taxon>
        <taxon>Gemmatimonas</taxon>
    </lineage>
</organism>
<name>A0A143BK21_9BACT</name>
<feature type="compositionally biased region" description="Low complexity" evidence="7">
    <location>
        <begin position="84"/>
        <end position="94"/>
    </location>
</feature>
<keyword evidence="4 6" id="KW-0408">Iron</keyword>
<dbReference type="SUPFAM" id="SSF52540">
    <property type="entry name" value="P-loop containing nucleoside triphosphate hydrolases"/>
    <property type="match status" value="1"/>
</dbReference>
<comment type="similarity">
    <text evidence="6">Belongs to the Mrp/NBP35 ATP-binding proteins family.</text>
</comment>
<dbReference type="InterPro" id="IPR044304">
    <property type="entry name" value="NUBPL-like"/>
</dbReference>
<evidence type="ECO:0000256" key="1">
    <source>
        <dbReference type="ARBA" id="ARBA00022723"/>
    </source>
</evidence>
<evidence type="ECO:0000256" key="2">
    <source>
        <dbReference type="ARBA" id="ARBA00022741"/>
    </source>
</evidence>
<dbReference type="InterPro" id="IPR019591">
    <property type="entry name" value="Mrp/NBP35_ATP-bd"/>
</dbReference>
<feature type="binding site" evidence="6">
    <location>
        <begin position="142"/>
        <end position="149"/>
    </location>
    <ligand>
        <name>ATP</name>
        <dbReference type="ChEBI" id="CHEBI:30616"/>
    </ligand>
</feature>
<keyword evidence="10" id="KW-1185">Reference proteome</keyword>
<sequence>MQPLMERISGALAAVRNPRTGADVMAAEQVRDVATTVDGKVRLTLLLAPEDDATLVRDVRQAVEALDGVTDVRVDVRDPAQSEPTPARRAPAPTMNQPKAPAAGGMGRALPVMDAAPQKAPPKVPEPVQYPNLGRIIAISSGKGGVGKSTVAVNLAIALAKAGKRVGIMDADIYGPNLPLMLGVDAAPAVRDEKIIPLEAYGIKVISLGFLIEKEQPAIWRGPIVMKIITQFLRDVAWGQLDYFLVDMPPGTGDAQLSLVQATQVHGAVIVTTPQQVAVGDALRGVKMFERTAVPVLGIVENMSYFENPETGKPIALFGSGGGERLAKECDLPLLGQVPIDPRIQEGGDTGRPIVAAEPDSKAAKAISAIAERVMQRVVERYG</sequence>
<dbReference type="FunFam" id="3.40.50.300:FF:001119">
    <property type="entry name" value="Iron-sulfur cluster carrier protein"/>
    <property type="match status" value="1"/>
</dbReference>
<evidence type="ECO:0000256" key="4">
    <source>
        <dbReference type="ARBA" id="ARBA00023004"/>
    </source>
</evidence>
<keyword evidence="2 6" id="KW-0547">Nucleotide-binding</keyword>
<dbReference type="Pfam" id="PF01883">
    <property type="entry name" value="FeS_assembly_P"/>
    <property type="match status" value="1"/>
</dbReference>
<dbReference type="OrthoDB" id="9809679at2"/>
<dbReference type="GO" id="GO:0016887">
    <property type="term" value="F:ATP hydrolysis activity"/>
    <property type="evidence" value="ECO:0007669"/>
    <property type="project" value="UniProtKB-UniRule"/>
</dbReference>
<dbReference type="HAMAP" id="MF_02040">
    <property type="entry name" value="Mrp_NBP35"/>
    <property type="match status" value="1"/>
</dbReference>
<keyword evidence="6" id="KW-0378">Hydrolase</keyword>
<keyword evidence="5 6" id="KW-0411">Iron-sulfur</keyword>
<dbReference type="InterPro" id="IPR002744">
    <property type="entry name" value="MIP18-like"/>
</dbReference>
<dbReference type="PANTHER" id="PTHR42961">
    <property type="entry name" value="IRON-SULFUR PROTEIN NUBPL"/>
    <property type="match status" value="1"/>
</dbReference>
<accession>A0A143BK21</accession>